<name>A0A0R2G7F8_9LACO</name>
<dbReference type="AlphaFoldDB" id="A0A0R2G7F8"/>
<dbReference type="SUPFAM" id="SSF46689">
    <property type="entry name" value="Homeodomain-like"/>
    <property type="match status" value="1"/>
</dbReference>
<protein>
    <submittedName>
        <fullName evidence="5">Transcription regulator</fullName>
    </submittedName>
</protein>
<dbReference type="RefSeq" id="WP_056990365.1">
    <property type="nucleotide sequence ID" value="NZ_JQAR01000002.1"/>
</dbReference>
<dbReference type="GO" id="GO:0003700">
    <property type="term" value="F:DNA-binding transcription factor activity"/>
    <property type="evidence" value="ECO:0007669"/>
    <property type="project" value="InterPro"/>
</dbReference>
<dbReference type="Gene3D" id="1.10.10.60">
    <property type="entry name" value="Homeodomain-like"/>
    <property type="match status" value="1"/>
</dbReference>
<keyword evidence="3" id="KW-0804">Transcription</keyword>
<evidence type="ECO:0000259" key="4">
    <source>
        <dbReference type="PROSITE" id="PS01124"/>
    </source>
</evidence>
<dbReference type="InterPro" id="IPR018060">
    <property type="entry name" value="HTH_AraC"/>
</dbReference>
<evidence type="ECO:0000256" key="3">
    <source>
        <dbReference type="ARBA" id="ARBA00023163"/>
    </source>
</evidence>
<dbReference type="STRING" id="1618.IV36_GL000799"/>
<dbReference type="SMART" id="SM00342">
    <property type="entry name" value="HTH_ARAC"/>
    <property type="match status" value="1"/>
</dbReference>
<dbReference type="PATRIC" id="fig|1618.3.peg.807"/>
<dbReference type="Pfam" id="PF12833">
    <property type="entry name" value="HTH_18"/>
    <property type="match status" value="1"/>
</dbReference>
<feature type="domain" description="HTH araC/xylS-type" evidence="4">
    <location>
        <begin position="187"/>
        <end position="285"/>
    </location>
</feature>
<reference evidence="5 6" key="1">
    <citation type="journal article" date="2015" name="Genome Announc.">
        <title>Expanding the biotechnology potential of lactobacilli through comparative genomics of 213 strains and associated genera.</title>
        <authorList>
            <person name="Sun Z."/>
            <person name="Harris H.M."/>
            <person name="McCann A."/>
            <person name="Guo C."/>
            <person name="Argimon S."/>
            <person name="Zhang W."/>
            <person name="Yang X."/>
            <person name="Jeffery I.B."/>
            <person name="Cooney J.C."/>
            <person name="Kagawa T.F."/>
            <person name="Liu W."/>
            <person name="Song Y."/>
            <person name="Salvetti E."/>
            <person name="Wrobel A."/>
            <person name="Rasinkangas P."/>
            <person name="Parkhill J."/>
            <person name="Rea M.C."/>
            <person name="O'Sullivan O."/>
            <person name="Ritari J."/>
            <person name="Douillard F.P."/>
            <person name="Paul Ross R."/>
            <person name="Yang R."/>
            <person name="Briner A.E."/>
            <person name="Felis G.E."/>
            <person name="de Vos W.M."/>
            <person name="Barrangou R."/>
            <person name="Klaenhammer T.R."/>
            <person name="Caufield P.W."/>
            <person name="Cui Y."/>
            <person name="Zhang H."/>
            <person name="O'Toole P.W."/>
        </authorList>
    </citation>
    <scope>NUCLEOTIDE SEQUENCE [LARGE SCALE GENOMIC DNA]</scope>
    <source>
        <strain evidence="5 6">ATCC 27304</strain>
    </source>
</reference>
<dbReference type="PROSITE" id="PS01124">
    <property type="entry name" value="HTH_ARAC_FAMILY_2"/>
    <property type="match status" value="1"/>
</dbReference>
<gene>
    <name evidence="5" type="ORF">IV36_GL000799</name>
</gene>
<dbReference type="PANTHER" id="PTHR43280">
    <property type="entry name" value="ARAC-FAMILY TRANSCRIPTIONAL REGULATOR"/>
    <property type="match status" value="1"/>
</dbReference>
<evidence type="ECO:0000256" key="2">
    <source>
        <dbReference type="ARBA" id="ARBA00023125"/>
    </source>
</evidence>
<proteinExistence type="predicted"/>
<dbReference type="InterPro" id="IPR009057">
    <property type="entry name" value="Homeodomain-like_sf"/>
</dbReference>
<comment type="caution">
    <text evidence="5">The sequence shown here is derived from an EMBL/GenBank/DDBJ whole genome shotgun (WGS) entry which is preliminary data.</text>
</comment>
<organism evidence="5 6">
    <name type="scientific">Liquorilactobacillus mali</name>
    <dbReference type="NCBI Taxonomy" id="1618"/>
    <lineage>
        <taxon>Bacteria</taxon>
        <taxon>Bacillati</taxon>
        <taxon>Bacillota</taxon>
        <taxon>Bacilli</taxon>
        <taxon>Lactobacillales</taxon>
        <taxon>Lactobacillaceae</taxon>
        <taxon>Liquorilactobacillus</taxon>
    </lineage>
</organism>
<dbReference type="EMBL" id="JQAR01000002">
    <property type="protein sequence ID" value="KRN33066.1"/>
    <property type="molecule type" value="Genomic_DNA"/>
</dbReference>
<evidence type="ECO:0000256" key="1">
    <source>
        <dbReference type="ARBA" id="ARBA00023015"/>
    </source>
</evidence>
<accession>A0A0R2G7F8</accession>
<keyword evidence="1" id="KW-0805">Transcription regulation</keyword>
<keyword evidence="2" id="KW-0238">DNA-binding</keyword>
<evidence type="ECO:0000313" key="6">
    <source>
        <dbReference type="Proteomes" id="UP000051727"/>
    </source>
</evidence>
<sequence>MADSSFIHEIIKPTNPLSVWMYLHDKKNVTYVAPHWHQAIELSYTVFGTIDDFVINQTHFKTNCGKVLVINSQEVHSVYARNSRSQAISIIFPYPLVSRLYPRIEDQFIDINNTEKFDAIKKEAYIKLQTNLFKLYQIMKSDDDYKNLKLEATSIEILQLLIEYFTESKSEYNKIYGTKEFVVNRIQMITKFVNENYYRKISLDDIATEVNVSKEYLTKFFKKYMDLTVGQYITNVRAQKAYYDILGKAGNLTQIANKNGFSTTRAMNKAFVGIYGKNANVIYKEDNN</sequence>
<dbReference type="Proteomes" id="UP000051727">
    <property type="component" value="Unassembled WGS sequence"/>
</dbReference>
<dbReference type="GO" id="GO:0043565">
    <property type="term" value="F:sequence-specific DNA binding"/>
    <property type="evidence" value="ECO:0007669"/>
    <property type="project" value="InterPro"/>
</dbReference>
<evidence type="ECO:0000313" key="5">
    <source>
        <dbReference type="EMBL" id="KRN33066.1"/>
    </source>
</evidence>
<dbReference type="OrthoDB" id="2211832at2"/>
<dbReference type="PANTHER" id="PTHR43280:SF2">
    <property type="entry name" value="HTH-TYPE TRANSCRIPTIONAL REGULATOR EXSA"/>
    <property type="match status" value="1"/>
</dbReference>